<gene>
    <name evidence="2" type="ORF">L9F63_000471</name>
</gene>
<evidence type="ECO:0000313" key="3">
    <source>
        <dbReference type="Proteomes" id="UP001233999"/>
    </source>
</evidence>
<sequence>PYDTLGVNSYYQVYSLSFCSILSIIMTNDLVSRFFSEPMEGAKDSSSRHCSFEAYLHH</sequence>
<feature type="non-terminal residue" evidence="2">
    <location>
        <position position="1"/>
    </location>
</feature>
<dbReference type="Proteomes" id="UP001233999">
    <property type="component" value="Unassembled WGS sequence"/>
</dbReference>
<feature type="non-terminal residue" evidence="2">
    <location>
        <position position="58"/>
    </location>
</feature>
<evidence type="ECO:0000313" key="2">
    <source>
        <dbReference type="EMBL" id="KAJ9601380.1"/>
    </source>
</evidence>
<keyword evidence="3" id="KW-1185">Reference proteome</keyword>
<protein>
    <submittedName>
        <fullName evidence="2">Uncharacterized protein</fullName>
    </submittedName>
</protein>
<accession>A0AAD8AME0</accession>
<proteinExistence type="predicted"/>
<reference evidence="2" key="1">
    <citation type="journal article" date="2023" name="IScience">
        <title>Live-bearing cockroach genome reveals convergent evolutionary mechanisms linked to viviparity in insects and beyond.</title>
        <authorList>
            <person name="Fouks B."/>
            <person name="Harrison M.C."/>
            <person name="Mikhailova A.A."/>
            <person name="Marchal E."/>
            <person name="English S."/>
            <person name="Carruthers M."/>
            <person name="Jennings E.C."/>
            <person name="Chiamaka E.L."/>
            <person name="Frigard R.A."/>
            <person name="Pippel M."/>
            <person name="Attardo G.M."/>
            <person name="Benoit J.B."/>
            <person name="Bornberg-Bauer E."/>
            <person name="Tobe S.S."/>
        </authorList>
    </citation>
    <scope>NUCLEOTIDE SEQUENCE</scope>
    <source>
        <strain evidence="2">Stay&amp;Tobe</strain>
    </source>
</reference>
<keyword evidence="1" id="KW-0812">Transmembrane</keyword>
<feature type="transmembrane region" description="Helical" evidence="1">
    <location>
        <begin position="12"/>
        <end position="31"/>
    </location>
</feature>
<dbReference type="AlphaFoldDB" id="A0AAD8AME0"/>
<keyword evidence="1" id="KW-1133">Transmembrane helix</keyword>
<keyword evidence="1" id="KW-0472">Membrane</keyword>
<comment type="caution">
    <text evidence="2">The sequence shown here is derived from an EMBL/GenBank/DDBJ whole genome shotgun (WGS) entry which is preliminary data.</text>
</comment>
<evidence type="ECO:0000256" key="1">
    <source>
        <dbReference type="SAM" id="Phobius"/>
    </source>
</evidence>
<dbReference type="EMBL" id="JASPKZ010000020">
    <property type="protein sequence ID" value="KAJ9601380.1"/>
    <property type="molecule type" value="Genomic_DNA"/>
</dbReference>
<reference evidence="2" key="2">
    <citation type="submission" date="2023-05" db="EMBL/GenBank/DDBJ databases">
        <authorList>
            <person name="Fouks B."/>
        </authorList>
    </citation>
    <scope>NUCLEOTIDE SEQUENCE</scope>
    <source>
        <strain evidence="2">Stay&amp;Tobe</strain>
        <tissue evidence="2">Testes</tissue>
    </source>
</reference>
<organism evidence="2 3">
    <name type="scientific">Diploptera punctata</name>
    <name type="common">Pacific beetle cockroach</name>
    <dbReference type="NCBI Taxonomy" id="6984"/>
    <lineage>
        <taxon>Eukaryota</taxon>
        <taxon>Metazoa</taxon>
        <taxon>Ecdysozoa</taxon>
        <taxon>Arthropoda</taxon>
        <taxon>Hexapoda</taxon>
        <taxon>Insecta</taxon>
        <taxon>Pterygota</taxon>
        <taxon>Neoptera</taxon>
        <taxon>Polyneoptera</taxon>
        <taxon>Dictyoptera</taxon>
        <taxon>Blattodea</taxon>
        <taxon>Blaberoidea</taxon>
        <taxon>Blaberidae</taxon>
        <taxon>Diplopterinae</taxon>
        <taxon>Diploptera</taxon>
    </lineage>
</organism>
<name>A0AAD8AME0_DIPPU</name>